<dbReference type="STRING" id="585501.HMPREF6123_1351"/>
<evidence type="ECO:0000256" key="5">
    <source>
        <dbReference type="ARBA" id="ARBA00023004"/>
    </source>
</evidence>
<keyword evidence="10" id="KW-0560">Oxidoreductase</keyword>
<dbReference type="SUPFAM" id="SSF54862">
    <property type="entry name" value="4Fe-4S ferredoxins"/>
    <property type="match status" value="1"/>
</dbReference>
<dbReference type="NCBIfam" id="TIGR04041">
    <property type="entry name" value="activase_YjjW"/>
    <property type="match status" value="1"/>
</dbReference>
<proteinExistence type="predicted"/>
<name>C2KXY2_9FIRM</name>
<reference evidence="10 11" key="1">
    <citation type="submission" date="2009-04" db="EMBL/GenBank/DDBJ databases">
        <authorList>
            <person name="Qin X."/>
            <person name="Bachman B."/>
            <person name="Battles P."/>
            <person name="Bell A."/>
            <person name="Bess C."/>
            <person name="Bickham C."/>
            <person name="Chaboub L."/>
            <person name="Chen D."/>
            <person name="Coyle M."/>
            <person name="Deiros D.R."/>
            <person name="Dinh H."/>
            <person name="Forbes L."/>
            <person name="Fowler G."/>
            <person name="Francisco L."/>
            <person name="Fu Q."/>
            <person name="Gubbala S."/>
            <person name="Hale W."/>
            <person name="Han Y."/>
            <person name="Hemphill L."/>
            <person name="Highlander S.K."/>
            <person name="Hirani K."/>
            <person name="Hogues M."/>
            <person name="Jackson L."/>
            <person name="Jakkamsetti A."/>
            <person name="Javaid M."/>
            <person name="Jiang H."/>
            <person name="Korchina V."/>
            <person name="Kovar C."/>
            <person name="Lara F."/>
            <person name="Lee S."/>
            <person name="Mata R."/>
            <person name="Mathew T."/>
            <person name="Moen C."/>
            <person name="Morales K."/>
            <person name="Munidasa M."/>
            <person name="Nazareth L."/>
            <person name="Ngo R."/>
            <person name="Nguyen L."/>
            <person name="Okwuonu G."/>
            <person name="Ongeri F."/>
            <person name="Patil S."/>
            <person name="Petrosino J."/>
            <person name="Pham C."/>
            <person name="Pham P."/>
            <person name="Pu L.-L."/>
            <person name="Puazo M."/>
            <person name="Raj R."/>
            <person name="Reid J."/>
            <person name="Rouhana J."/>
            <person name="Saada N."/>
            <person name="Shang Y."/>
            <person name="Simmons D."/>
            <person name="Thornton R."/>
            <person name="Warren J."/>
            <person name="Weissenberger G."/>
            <person name="Zhang J."/>
            <person name="Zhang L."/>
            <person name="Zhou C."/>
            <person name="Zhu D."/>
            <person name="Muzny D."/>
            <person name="Worley K."/>
            <person name="Gibbs R."/>
        </authorList>
    </citation>
    <scope>NUCLEOTIDE SEQUENCE [LARGE SCALE GENOMIC DNA]</scope>
    <source>
        <strain evidence="10 11">F0268</strain>
    </source>
</reference>
<dbReference type="GO" id="GO:0046872">
    <property type="term" value="F:metal ion binding"/>
    <property type="evidence" value="ECO:0007669"/>
    <property type="project" value="UniProtKB-KW"/>
</dbReference>
<dbReference type="PROSITE" id="PS51379">
    <property type="entry name" value="4FE4S_FER_2"/>
    <property type="match status" value="2"/>
</dbReference>
<dbReference type="InterPro" id="IPR013785">
    <property type="entry name" value="Aldolase_TIM"/>
</dbReference>
<keyword evidence="11" id="KW-1185">Reference proteome</keyword>
<evidence type="ECO:0000256" key="4">
    <source>
        <dbReference type="ARBA" id="ARBA00022723"/>
    </source>
</evidence>
<dbReference type="Pfam" id="PF04055">
    <property type="entry name" value="Radical_SAM"/>
    <property type="match status" value="1"/>
</dbReference>
<evidence type="ECO:0000256" key="1">
    <source>
        <dbReference type="ARBA" id="ARBA00001966"/>
    </source>
</evidence>
<feature type="region of interest" description="Disordered" evidence="7">
    <location>
        <begin position="29"/>
        <end position="71"/>
    </location>
</feature>
<comment type="cofactor">
    <cofactor evidence="1">
        <name>[4Fe-4S] cluster</name>
        <dbReference type="ChEBI" id="CHEBI:49883"/>
    </cofactor>
</comment>
<dbReference type="InterPro" id="IPR017896">
    <property type="entry name" value="4Fe4S_Fe-S-bd"/>
</dbReference>
<dbReference type="SFLD" id="SFLDS00029">
    <property type="entry name" value="Radical_SAM"/>
    <property type="match status" value="1"/>
</dbReference>
<dbReference type="Gene3D" id="3.30.70.20">
    <property type="match status" value="1"/>
</dbReference>
<dbReference type="CDD" id="cd01335">
    <property type="entry name" value="Radical_SAM"/>
    <property type="match status" value="1"/>
</dbReference>
<sequence>MFLRKRRRIQASSFSLYWEKIFSALQEEQDSGASHPAKDSRNEEFRTMQELAVKKEQQEDREKPESRVEGGQAEIKVPVNKIIPFSSVDGPGNRTAIFLQACNLDCKYCHNPETRALCIHCGDCIPGCPTKAIYWEEGRVAFSPEKCIGCDQCIHACTHNASPRIRRMSAKEVFQEASKNLPFIRGITVSGGECTLYPEFLRELGMLCKKRGIGFLLDSNGYYDFSKDEKDLLPYIDGVMLDIKAYNGEEHKRVTGFSNEEILKNMRILAEYDKLFEVRTVVVPGLFSGKDTVEKVSKDLSPYVRKGQKIRYKIIAYREFGVREQYRQFESPGEEELKALKELAEQEGMQDILLI</sequence>
<dbReference type="PROSITE" id="PS00198">
    <property type="entry name" value="4FE4S_FER_1"/>
    <property type="match status" value="1"/>
</dbReference>
<dbReference type="InterPro" id="IPR034457">
    <property type="entry name" value="Organic_radical-activating"/>
</dbReference>
<keyword evidence="3" id="KW-0949">S-adenosyl-L-methionine</keyword>
<dbReference type="SFLD" id="SFLDF00392">
    <property type="entry name" value="YjjI_activase"/>
    <property type="match status" value="1"/>
</dbReference>
<keyword evidence="4" id="KW-0479">Metal-binding</keyword>
<dbReference type="GO" id="GO:0051539">
    <property type="term" value="F:4 iron, 4 sulfur cluster binding"/>
    <property type="evidence" value="ECO:0007669"/>
    <property type="project" value="UniProtKB-KW"/>
</dbReference>
<dbReference type="HOGENOM" id="CLU_058969_3_0_9"/>
<dbReference type="Pfam" id="PF00037">
    <property type="entry name" value="Fer4"/>
    <property type="match status" value="1"/>
</dbReference>
<keyword evidence="5" id="KW-0408">Iron</keyword>
<dbReference type="InParanoid" id="C2KXY2"/>
<keyword evidence="2" id="KW-0004">4Fe-4S</keyword>
<dbReference type="AlphaFoldDB" id="C2KXY2"/>
<dbReference type="PANTHER" id="PTHR30352">
    <property type="entry name" value="PYRUVATE FORMATE-LYASE-ACTIVATING ENZYME"/>
    <property type="match status" value="1"/>
</dbReference>
<dbReference type="GO" id="GO:0016491">
    <property type="term" value="F:oxidoreductase activity"/>
    <property type="evidence" value="ECO:0007669"/>
    <property type="project" value="UniProtKB-KW"/>
</dbReference>
<dbReference type="EMBL" id="ACKX01000127">
    <property type="protein sequence ID" value="EEJ51352.1"/>
    <property type="molecule type" value="Genomic_DNA"/>
</dbReference>
<comment type="caution">
    <text evidence="10">The sequence shown here is derived from an EMBL/GenBank/DDBJ whole genome shotgun (WGS) entry which is preliminary data.</text>
</comment>
<dbReference type="SFLD" id="SFLDG01066">
    <property type="entry name" value="organic_radical-activating_enz"/>
    <property type="match status" value="1"/>
</dbReference>
<dbReference type="InterPro" id="IPR007197">
    <property type="entry name" value="rSAM"/>
</dbReference>
<evidence type="ECO:0000256" key="6">
    <source>
        <dbReference type="ARBA" id="ARBA00023014"/>
    </source>
</evidence>
<dbReference type="InterPro" id="IPR058240">
    <property type="entry name" value="rSAM_sf"/>
</dbReference>
<dbReference type="SUPFAM" id="SSF102114">
    <property type="entry name" value="Radical SAM enzymes"/>
    <property type="match status" value="1"/>
</dbReference>
<evidence type="ECO:0000313" key="10">
    <source>
        <dbReference type="EMBL" id="EEJ51352.1"/>
    </source>
</evidence>
<dbReference type="EC" id="1.97.1.-" evidence="10"/>
<feature type="domain" description="Radical SAM core" evidence="9">
    <location>
        <begin position="88"/>
        <end position="350"/>
    </location>
</feature>
<feature type="domain" description="4Fe-4S ferredoxin-type" evidence="8">
    <location>
        <begin position="139"/>
        <end position="167"/>
    </location>
</feature>
<dbReference type="SFLD" id="SFLDG01118">
    <property type="entry name" value="activating_enzymes__group_2"/>
    <property type="match status" value="1"/>
</dbReference>
<feature type="domain" description="4Fe-4S ferredoxin-type" evidence="8">
    <location>
        <begin position="106"/>
        <end position="138"/>
    </location>
</feature>
<dbReference type="InterPro" id="IPR040074">
    <property type="entry name" value="BssD/PflA/YjjW"/>
</dbReference>
<evidence type="ECO:0000256" key="2">
    <source>
        <dbReference type="ARBA" id="ARBA00022485"/>
    </source>
</evidence>
<dbReference type="InterPro" id="IPR023912">
    <property type="entry name" value="YjjW_bact"/>
</dbReference>
<dbReference type="Proteomes" id="UP000004121">
    <property type="component" value="Unassembled WGS sequence"/>
</dbReference>
<evidence type="ECO:0000256" key="7">
    <source>
        <dbReference type="SAM" id="MobiDB-lite"/>
    </source>
</evidence>
<feature type="compositionally biased region" description="Basic and acidic residues" evidence="7">
    <location>
        <begin position="36"/>
        <end position="68"/>
    </location>
</feature>
<keyword evidence="6" id="KW-0411">Iron-sulfur</keyword>
<evidence type="ECO:0000256" key="3">
    <source>
        <dbReference type="ARBA" id="ARBA00022691"/>
    </source>
</evidence>
<protein>
    <submittedName>
        <fullName evidence="10">Glycine radical enzyme activase, YjjW family</fullName>
        <ecNumber evidence="10">1.97.1.-</ecNumber>
    </submittedName>
</protein>
<evidence type="ECO:0000259" key="8">
    <source>
        <dbReference type="PROSITE" id="PS51379"/>
    </source>
</evidence>
<dbReference type="PANTHER" id="PTHR30352:SF13">
    <property type="entry name" value="GLYCYL-RADICAL ENZYME ACTIVATING ENZYME YJJW-RELATED"/>
    <property type="match status" value="1"/>
</dbReference>
<dbReference type="InterPro" id="IPR017900">
    <property type="entry name" value="4Fe4S_Fe_S_CS"/>
</dbReference>
<dbReference type="Gene3D" id="3.20.20.70">
    <property type="entry name" value="Aldolase class I"/>
    <property type="match status" value="1"/>
</dbReference>
<dbReference type="eggNOG" id="COG1180">
    <property type="taxonomic scope" value="Bacteria"/>
</dbReference>
<evidence type="ECO:0000313" key="11">
    <source>
        <dbReference type="Proteomes" id="UP000004121"/>
    </source>
</evidence>
<evidence type="ECO:0000259" key="9">
    <source>
        <dbReference type="PROSITE" id="PS51918"/>
    </source>
</evidence>
<organism evidence="10 11">
    <name type="scientific">Oribacterium sinus F0268</name>
    <dbReference type="NCBI Taxonomy" id="585501"/>
    <lineage>
        <taxon>Bacteria</taxon>
        <taxon>Bacillati</taxon>
        <taxon>Bacillota</taxon>
        <taxon>Clostridia</taxon>
        <taxon>Lachnospirales</taxon>
        <taxon>Lachnospiraceae</taxon>
        <taxon>Oribacterium</taxon>
    </lineage>
</organism>
<gene>
    <name evidence="10" type="primary">yjjW</name>
    <name evidence="10" type="ORF">HMPREF6123_1351</name>
</gene>
<accession>C2KXY2</accession>
<dbReference type="PROSITE" id="PS51918">
    <property type="entry name" value="RADICAL_SAM"/>
    <property type="match status" value="1"/>
</dbReference>